<dbReference type="KEGG" id="ndv:NDEV_1713"/>
<dbReference type="AlphaFoldDB" id="A0A128A541"/>
<keyword evidence="2" id="KW-1185">Reference proteome</keyword>
<dbReference type="Proteomes" id="UP000196239">
    <property type="component" value="Chromosome 1"/>
</dbReference>
<name>A0A128A541_9ARCH</name>
<dbReference type="EMBL" id="LN890280">
    <property type="protein sequence ID" value="CUR52475.1"/>
    <property type="molecule type" value="Genomic_DNA"/>
</dbReference>
<organism evidence="1 2">
    <name type="scientific">Nitrosotalea devaniterrae</name>
    <dbReference type="NCBI Taxonomy" id="1078905"/>
    <lineage>
        <taxon>Archaea</taxon>
        <taxon>Nitrososphaerota</taxon>
        <taxon>Nitrososphaeria</taxon>
        <taxon>Nitrosotaleales</taxon>
        <taxon>Nitrosotaleaceae</taxon>
        <taxon>Nitrosotalea</taxon>
    </lineage>
</organism>
<evidence type="ECO:0000313" key="1">
    <source>
        <dbReference type="EMBL" id="CUR52475.1"/>
    </source>
</evidence>
<reference evidence="2" key="1">
    <citation type="submission" date="2015-10" db="EMBL/GenBank/DDBJ databases">
        <authorList>
            <person name="Lehtovirta-Morley L.E."/>
            <person name="Vieille C."/>
        </authorList>
    </citation>
    <scope>NUCLEOTIDE SEQUENCE [LARGE SCALE GENOMIC DNA]</scope>
</reference>
<protein>
    <submittedName>
        <fullName evidence="1">Uncharacterized protein</fullName>
    </submittedName>
</protein>
<gene>
    <name evidence="1" type="ORF">NDEV_1713</name>
</gene>
<sequence>MAKLPFYIEVSDMTEFSRMVCALERVPRTAFSFELDGKKIISVQMDLLKERSVNYYVETDKSGHYLSYGFKAGKEDFDVVNTVSNPMYIYSPIIRVKSLPETLKPETASLPEVVYQPIELEDLTSLIKLSYGFEESPFPLFAFPDGDKWNVGVFMNFNESDESSYFCHIKLDSEPTKPFLRYSSKDGAEPSFVNTVNDHGYSYLKVIKLKGKHPLVKL</sequence>
<evidence type="ECO:0000313" key="2">
    <source>
        <dbReference type="Proteomes" id="UP000196239"/>
    </source>
</evidence>
<proteinExistence type="predicted"/>
<accession>A0A128A541</accession>